<organism evidence="16 17">
    <name type="scientific">Mucilaginibacter limnophilus</name>
    <dbReference type="NCBI Taxonomy" id="1932778"/>
    <lineage>
        <taxon>Bacteria</taxon>
        <taxon>Pseudomonadati</taxon>
        <taxon>Bacteroidota</taxon>
        <taxon>Sphingobacteriia</taxon>
        <taxon>Sphingobacteriales</taxon>
        <taxon>Sphingobacteriaceae</taxon>
        <taxon>Mucilaginibacter</taxon>
    </lineage>
</organism>
<accession>A0A3S2VNI2</accession>
<feature type="domain" description="Cytochrome oxidase subunit II transmembrane region profile" evidence="15">
    <location>
        <begin position="118"/>
        <end position="213"/>
    </location>
</feature>
<dbReference type="EC" id="7.1.1.9" evidence="11"/>
<dbReference type="SUPFAM" id="SSF49503">
    <property type="entry name" value="Cupredoxins"/>
    <property type="match status" value="1"/>
</dbReference>
<comment type="similarity">
    <text evidence="2 10">Belongs to the cytochrome c oxidase subunit 2 family.</text>
</comment>
<keyword evidence="7 10" id="KW-0249">Electron transport</keyword>
<evidence type="ECO:0000256" key="4">
    <source>
        <dbReference type="ARBA" id="ARBA00022660"/>
    </source>
</evidence>
<reference evidence="16 17" key="1">
    <citation type="submission" date="2019-01" db="EMBL/GenBank/DDBJ databases">
        <authorList>
            <person name="Chen W.-M."/>
        </authorList>
    </citation>
    <scope>NUCLEOTIDE SEQUENCE [LARGE SCALE GENOMIC DNA]</scope>
    <source>
        <strain evidence="16 17">YBJ-36</strain>
    </source>
</reference>
<proteinExistence type="inferred from homology"/>
<comment type="cofactor">
    <cofactor evidence="11">
        <name>Cu cation</name>
        <dbReference type="ChEBI" id="CHEBI:23378"/>
    </cofactor>
    <text evidence="11">Binds a copper A center.</text>
</comment>
<dbReference type="InterPro" id="IPR011759">
    <property type="entry name" value="Cyt_c_oxidase_su2_TM_dom"/>
</dbReference>
<feature type="domain" description="Cytochrome oxidase subunit II copper A binding" evidence="14">
    <location>
        <begin position="219"/>
        <end position="371"/>
    </location>
</feature>
<dbReference type="EMBL" id="SACK01000002">
    <property type="protein sequence ID" value="RVU01549.1"/>
    <property type="molecule type" value="Genomic_DNA"/>
</dbReference>
<feature type="transmembrane region" description="Helical" evidence="12">
    <location>
        <begin position="139"/>
        <end position="165"/>
    </location>
</feature>
<dbReference type="Pfam" id="PF00116">
    <property type="entry name" value="COX2"/>
    <property type="match status" value="1"/>
</dbReference>
<evidence type="ECO:0000256" key="11">
    <source>
        <dbReference type="RuleBase" id="RU004024"/>
    </source>
</evidence>
<gene>
    <name evidence="16" type="ORF">EOD41_06165</name>
</gene>
<evidence type="ECO:0000256" key="12">
    <source>
        <dbReference type="SAM" id="Phobius"/>
    </source>
</evidence>
<dbReference type="PROSITE" id="PS50857">
    <property type="entry name" value="COX2_CUA"/>
    <property type="match status" value="1"/>
</dbReference>
<dbReference type="InterPro" id="IPR008972">
    <property type="entry name" value="Cupredoxin"/>
</dbReference>
<evidence type="ECO:0000313" key="16">
    <source>
        <dbReference type="EMBL" id="RVU01549.1"/>
    </source>
</evidence>
<evidence type="ECO:0000256" key="9">
    <source>
        <dbReference type="ARBA" id="ARBA00023136"/>
    </source>
</evidence>
<comment type="catalytic activity">
    <reaction evidence="11">
        <text>4 Fe(II)-[cytochrome c] + O2 + 8 H(+)(in) = 4 Fe(III)-[cytochrome c] + 2 H2O + 4 H(+)(out)</text>
        <dbReference type="Rhea" id="RHEA:11436"/>
        <dbReference type="Rhea" id="RHEA-COMP:10350"/>
        <dbReference type="Rhea" id="RHEA-COMP:14399"/>
        <dbReference type="ChEBI" id="CHEBI:15377"/>
        <dbReference type="ChEBI" id="CHEBI:15378"/>
        <dbReference type="ChEBI" id="CHEBI:15379"/>
        <dbReference type="ChEBI" id="CHEBI:29033"/>
        <dbReference type="ChEBI" id="CHEBI:29034"/>
        <dbReference type="EC" id="7.1.1.9"/>
    </reaction>
</comment>
<keyword evidence="13" id="KW-0732">Signal</keyword>
<evidence type="ECO:0000256" key="3">
    <source>
        <dbReference type="ARBA" id="ARBA00022448"/>
    </source>
</evidence>
<dbReference type="GO" id="GO:0004129">
    <property type="term" value="F:cytochrome-c oxidase activity"/>
    <property type="evidence" value="ECO:0007669"/>
    <property type="project" value="UniProtKB-EC"/>
</dbReference>
<dbReference type="InterPro" id="IPR036257">
    <property type="entry name" value="Cyt_c_oxidase_su2_TM_sf"/>
</dbReference>
<dbReference type="PANTHER" id="PTHR22888:SF9">
    <property type="entry name" value="CYTOCHROME C OXIDASE SUBUNIT 2"/>
    <property type="match status" value="1"/>
</dbReference>
<evidence type="ECO:0000256" key="2">
    <source>
        <dbReference type="ARBA" id="ARBA00007866"/>
    </source>
</evidence>
<evidence type="ECO:0000313" key="17">
    <source>
        <dbReference type="Proteomes" id="UP000282759"/>
    </source>
</evidence>
<sequence length="404" mass="45194">MAFKQLINSKKLFSLLAMLILFGTQVLFAQVESTTAGEQGAPAAAAHADKPDVWAGVSYYVLLFLVVCVAVAIVGKILKVYDLTRQIQGKKGLNWNNVMGGLFLLFLVLGLYGSYWSFTVHGSMILPEAASIHGAKLDTMFYVTFGITVVVFVITQILLFGFAFLYRGSDKRKATYYPHNNAIEAAWTIAPAIVLTVLVVFGFLTWQKITNTVDAEGEPASINIEVVAHQFAWELRYPGKDQKLGNMSYKLVSGTNKVGVDFKDKNSFDDQMADTLVIPVNKSIKLNIHSQDVIHSVYMPHFRVQMNAVPGLPTYFKFTPTMTTQQMKMKEDDAKFEYLLYCNKICGGGHYNMKKVVRVVTEGEYQKWLSQQKPYLNDALKAELGFAKAEQKQGEKENRLAVNN</sequence>
<dbReference type="InterPro" id="IPR002429">
    <property type="entry name" value="CcO_II-like_C"/>
</dbReference>
<evidence type="ECO:0000256" key="1">
    <source>
        <dbReference type="ARBA" id="ARBA00004141"/>
    </source>
</evidence>
<keyword evidence="9 12" id="KW-0472">Membrane</keyword>
<dbReference type="SUPFAM" id="SSF81464">
    <property type="entry name" value="Cytochrome c oxidase subunit II-like, transmembrane region"/>
    <property type="match status" value="1"/>
</dbReference>
<keyword evidence="3 10" id="KW-0813">Transport</keyword>
<evidence type="ECO:0000256" key="5">
    <source>
        <dbReference type="ARBA" id="ARBA00022692"/>
    </source>
</evidence>
<dbReference type="OrthoDB" id="9781261at2"/>
<dbReference type="Proteomes" id="UP000282759">
    <property type="component" value="Unassembled WGS sequence"/>
</dbReference>
<dbReference type="InterPro" id="IPR045187">
    <property type="entry name" value="CcO_II"/>
</dbReference>
<keyword evidence="4 10" id="KW-0679">Respiratory chain</keyword>
<evidence type="ECO:0000259" key="14">
    <source>
        <dbReference type="PROSITE" id="PS50857"/>
    </source>
</evidence>
<dbReference type="Pfam" id="PF02790">
    <property type="entry name" value="COX2_TM"/>
    <property type="match status" value="1"/>
</dbReference>
<evidence type="ECO:0000256" key="8">
    <source>
        <dbReference type="ARBA" id="ARBA00022989"/>
    </source>
</evidence>
<feature type="transmembrane region" description="Helical" evidence="12">
    <location>
        <begin position="185"/>
        <end position="206"/>
    </location>
</feature>
<keyword evidence="8 12" id="KW-1133">Transmembrane helix</keyword>
<evidence type="ECO:0000256" key="7">
    <source>
        <dbReference type="ARBA" id="ARBA00022982"/>
    </source>
</evidence>
<name>A0A3S2VNI2_9SPHI</name>
<keyword evidence="11" id="KW-0186">Copper</keyword>
<evidence type="ECO:0000256" key="10">
    <source>
        <dbReference type="RuleBase" id="RU000456"/>
    </source>
</evidence>
<feature type="transmembrane region" description="Helical" evidence="12">
    <location>
        <begin position="98"/>
        <end position="119"/>
    </location>
</feature>
<dbReference type="AlphaFoldDB" id="A0A3S2VNI2"/>
<dbReference type="GO" id="GO:0005886">
    <property type="term" value="C:plasma membrane"/>
    <property type="evidence" value="ECO:0007669"/>
    <property type="project" value="UniProtKB-SubCell"/>
</dbReference>
<feature type="chain" id="PRO_5018735271" description="Cytochrome c oxidase subunit 2" evidence="13">
    <location>
        <begin position="30"/>
        <end position="404"/>
    </location>
</feature>
<keyword evidence="6" id="KW-1278">Translocase</keyword>
<dbReference type="RefSeq" id="WP_127703921.1">
    <property type="nucleotide sequence ID" value="NZ_SACK01000002.1"/>
</dbReference>
<evidence type="ECO:0000259" key="15">
    <source>
        <dbReference type="PROSITE" id="PS50999"/>
    </source>
</evidence>
<feature type="signal peptide" evidence="13">
    <location>
        <begin position="1"/>
        <end position="29"/>
    </location>
</feature>
<comment type="caution">
    <text evidence="16">The sequence shown here is derived from an EMBL/GenBank/DDBJ whole genome shotgun (WGS) entry which is preliminary data.</text>
</comment>
<dbReference type="GO" id="GO:0042773">
    <property type="term" value="P:ATP synthesis coupled electron transport"/>
    <property type="evidence" value="ECO:0007669"/>
    <property type="project" value="TreeGrafter"/>
</dbReference>
<evidence type="ECO:0000256" key="6">
    <source>
        <dbReference type="ARBA" id="ARBA00022967"/>
    </source>
</evidence>
<comment type="subcellular location">
    <subcellularLocation>
        <location evidence="10">Cell membrane</location>
        <topology evidence="10">Multi-pass membrane protein</topology>
    </subcellularLocation>
    <subcellularLocation>
        <location evidence="1">Membrane</location>
        <topology evidence="1">Multi-pass membrane protein</topology>
    </subcellularLocation>
</comment>
<evidence type="ECO:0000256" key="13">
    <source>
        <dbReference type="SAM" id="SignalP"/>
    </source>
</evidence>
<dbReference type="Gene3D" id="2.60.40.420">
    <property type="entry name" value="Cupredoxins - blue copper proteins"/>
    <property type="match status" value="1"/>
</dbReference>
<protein>
    <recommendedName>
        <fullName evidence="11">Cytochrome c oxidase subunit 2</fullName>
        <ecNumber evidence="11">7.1.1.9</ecNumber>
    </recommendedName>
</protein>
<dbReference type="PANTHER" id="PTHR22888">
    <property type="entry name" value="CYTOCHROME C OXIDASE, SUBUNIT II"/>
    <property type="match status" value="1"/>
</dbReference>
<feature type="transmembrane region" description="Helical" evidence="12">
    <location>
        <begin position="53"/>
        <end position="78"/>
    </location>
</feature>
<dbReference type="GO" id="GO:0005507">
    <property type="term" value="F:copper ion binding"/>
    <property type="evidence" value="ECO:0007669"/>
    <property type="project" value="InterPro"/>
</dbReference>
<comment type="function">
    <text evidence="11">Subunits I and II form the functional core of the enzyme complex. Electrons originating in cytochrome c are transferred via heme a and Cu(A) to the binuclear center formed by heme a3 and Cu(B).</text>
</comment>
<dbReference type="PROSITE" id="PS50999">
    <property type="entry name" value="COX2_TM"/>
    <property type="match status" value="1"/>
</dbReference>
<keyword evidence="11" id="KW-0479">Metal-binding</keyword>
<dbReference type="Gene3D" id="1.10.287.90">
    <property type="match status" value="1"/>
</dbReference>
<keyword evidence="5 10" id="KW-0812">Transmembrane</keyword>
<keyword evidence="17" id="KW-1185">Reference proteome</keyword>